<sequence>MYRYISPQAYAIMRVYNFIQDSPGYLDCFVRRSRNAKEQMTGRVMLVETVKLSIIVMKLTPEMYPFLRKHELESEIVLRNGLASLEADDALEIIQYSISEHQKDVHLH</sequence>
<dbReference type="HOGENOM" id="CLU_2194334_0_0_9"/>
<accession>I0BF43</accession>
<reference evidence="1 2" key="1">
    <citation type="submission" date="2013-06" db="EMBL/GenBank/DDBJ databases">
        <title>Complete genome sequence of Paenibacillus mucilaginosus K02.</title>
        <authorList>
            <person name="Xiao B."/>
            <person name="Sun L."/>
            <person name="Xiao L."/>
            <person name="Lian B."/>
        </authorList>
    </citation>
    <scope>NUCLEOTIDE SEQUENCE [LARGE SCALE GENOMIC DNA]</scope>
    <source>
        <strain evidence="1 2">K02</strain>
    </source>
</reference>
<dbReference type="AlphaFoldDB" id="I0BF43"/>
<dbReference type="Proteomes" id="UP000007392">
    <property type="component" value="Chromosome"/>
</dbReference>
<evidence type="ECO:0000313" key="2">
    <source>
        <dbReference type="Proteomes" id="UP000007392"/>
    </source>
</evidence>
<gene>
    <name evidence="1" type="ORF">B2K_09690</name>
</gene>
<dbReference type="KEGG" id="pmw:B2K_09690"/>
<dbReference type="EMBL" id="CP003422">
    <property type="protein sequence ID" value="AFH60990.2"/>
    <property type="molecule type" value="Genomic_DNA"/>
</dbReference>
<protein>
    <submittedName>
        <fullName evidence="1">Uncharacterized protein</fullName>
    </submittedName>
</protein>
<name>I0BF43_9BACL</name>
<evidence type="ECO:0000313" key="1">
    <source>
        <dbReference type="EMBL" id="AFH60990.2"/>
    </source>
</evidence>
<organism evidence="1 2">
    <name type="scientific">Paenibacillus mucilaginosus K02</name>
    <dbReference type="NCBI Taxonomy" id="997761"/>
    <lineage>
        <taxon>Bacteria</taxon>
        <taxon>Bacillati</taxon>
        <taxon>Bacillota</taxon>
        <taxon>Bacilli</taxon>
        <taxon>Bacillales</taxon>
        <taxon>Paenibacillaceae</taxon>
        <taxon>Paenibacillus</taxon>
    </lineage>
</organism>
<proteinExistence type="predicted"/>